<sequence length="172" mass="19400">MMDFQKHPPQPIYHSHPSAILGATHDPRLVAPPPPRAYAPPPPPSARAYYDAYNRREHEMPRAVPVYHYPTTTAASILASSAPYAHESVSASYRTESNGYHVSQANPISMRKHTLDGGLKESNNRHNYSYNVNQLNNHDRRMVYREDLKEPVLGWIQLVAIAIARWSFGDSG</sequence>
<protein>
    <submittedName>
        <fullName evidence="1">Uncharacterized protein</fullName>
    </submittedName>
</protein>
<dbReference type="AlphaFoldDB" id="A0A5N6XRP8"/>
<dbReference type="EMBL" id="ML737206">
    <property type="protein sequence ID" value="KAE8335865.1"/>
    <property type="molecule type" value="Genomic_DNA"/>
</dbReference>
<proteinExistence type="predicted"/>
<reference evidence="1" key="1">
    <citation type="submission" date="2019-04" db="EMBL/GenBank/DDBJ databases">
        <title>Friends and foes A comparative genomics study of 23 Aspergillus species from section Flavi.</title>
        <authorList>
            <consortium name="DOE Joint Genome Institute"/>
            <person name="Kjaerbolling I."/>
            <person name="Vesth T."/>
            <person name="Frisvad J.C."/>
            <person name="Nybo J.L."/>
            <person name="Theobald S."/>
            <person name="Kildgaard S."/>
            <person name="Isbrandt T."/>
            <person name="Kuo A."/>
            <person name="Sato A."/>
            <person name="Lyhne E.K."/>
            <person name="Kogle M.E."/>
            <person name="Wiebenga A."/>
            <person name="Kun R.S."/>
            <person name="Lubbers R.J."/>
            <person name="Makela M.R."/>
            <person name="Barry K."/>
            <person name="Chovatia M."/>
            <person name="Clum A."/>
            <person name="Daum C."/>
            <person name="Haridas S."/>
            <person name="He G."/>
            <person name="LaButti K."/>
            <person name="Lipzen A."/>
            <person name="Mondo S."/>
            <person name="Riley R."/>
            <person name="Salamov A."/>
            <person name="Simmons B.A."/>
            <person name="Magnuson J.K."/>
            <person name="Henrissat B."/>
            <person name="Mortensen U.H."/>
            <person name="Larsen T.O."/>
            <person name="Devries R.P."/>
            <person name="Grigoriev I.V."/>
            <person name="Machida M."/>
            <person name="Baker S.E."/>
            <person name="Andersen M.R."/>
        </authorList>
    </citation>
    <scope>NUCLEOTIDE SEQUENCE</scope>
    <source>
        <strain evidence="1">CBS 117612</strain>
    </source>
</reference>
<organism evidence="1">
    <name type="scientific">Aspergillus arachidicola</name>
    <dbReference type="NCBI Taxonomy" id="656916"/>
    <lineage>
        <taxon>Eukaryota</taxon>
        <taxon>Fungi</taxon>
        <taxon>Dikarya</taxon>
        <taxon>Ascomycota</taxon>
        <taxon>Pezizomycotina</taxon>
        <taxon>Eurotiomycetes</taxon>
        <taxon>Eurotiomycetidae</taxon>
        <taxon>Eurotiales</taxon>
        <taxon>Aspergillaceae</taxon>
        <taxon>Aspergillus</taxon>
        <taxon>Aspergillus subgen. Circumdati</taxon>
    </lineage>
</organism>
<name>A0A5N6XRP8_9EURO</name>
<evidence type="ECO:0000313" key="1">
    <source>
        <dbReference type="EMBL" id="KAE8335865.1"/>
    </source>
</evidence>
<dbReference type="OrthoDB" id="10421464at2759"/>
<dbReference type="Proteomes" id="UP000325558">
    <property type="component" value="Unassembled WGS sequence"/>
</dbReference>
<accession>A0A5N6XRP8</accession>
<gene>
    <name evidence="1" type="ORF">BDV24DRAFT_168783</name>
</gene>